<reference evidence="1" key="1">
    <citation type="journal article" date="2023" name="G3 (Bethesda)">
        <title>A reference genome for the long-term kleptoplast-retaining sea slug Elysia crispata morphotype clarki.</title>
        <authorList>
            <person name="Eastman K.E."/>
            <person name="Pendleton A.L."/>
            <person name="Shaikh M.A."/>
            <person name="Suttiyut T."/>
            <person name="Ogas R."/>
            <person name="Tomko P."/>
            <person name="Gavelis G."/>
            <person name="Widhalm J.R."/>
            <person name="Wisecaver J.H."/>
        </authorList>
    </citation>
    <scope>NUCLEOTIDE SEQUENCE</scope>
    <source>
        <strain evidence="1">ECLA1</strain>
    </source>
</reference>
<dbReference type="Proteomes" id="UP001283361">
    <property type="component" value="Unassembled WGS sequence"/>
</dbReference>
<organism evidence="1 2">
    <name type="scientific">Elysia crispata</name>
    <name type="common">lettuce slug</name>
    <dbReference type="NCBI Taxonomy" id="231223"/>
    <lineage>
        <taxon>Eukaryota</taxon>
        <taxon>Metazoa</taxon>
        <taxon>Spiralia</taxon>
        <taxon>Lophotrochozoa</taxon>
        <taxon>Mollusca</taxon>
        <taxon>Gastropoda</taxon>
        <taxon>Heterobranchia</taxon>
        <taxon>Euthyneura</taxon>
        <taxon>Panpulmonata</taxon>
        <taxon>Sacoglossa</taxon>
        <taxon>Placobranchoidea</taxon>
        <taxon>Plakobranchidae</taxon>
        <taxon>Elysia</taxon>
    </lineage>
</organism>
<comment type="caution">
    <text evidence="1">The sequence shown here is derived from an EMBL/GenBank/DDBJ whole genome shotgun (WGS) entry which is preliminary data.</text>
</comment>
<accession>A0AAE1E3F5</accession>
<dbReference type="EMBL" id="JAWDGP010001363">
    <property type="protein sequence ID" value="KAK3792587.1"/>
    <property type="molecule type" value="Genomic_DNA"/>
</dbReference>
<evidence type="ECO:0000313" key="1">
    <source>
        <dbReference type="EMBL" id="KAK3792587.1"/>
    </source>
</evidence>
<dbReference type="AlphaFoldDB" id="A0AAE1E3F5"/>
<keyword evidence="2" id="KW-1185">Reference proteome</keyword>
<name>A0AAE1E3F5_9GAST</name>
<protein>
    <submittedName>
        <fullName evidence="1">Uncharacterized protein</fullName>
    </submittedName>
</protein>
<sequence length="109" mass="12625">MEKQSLGLACWDSKKKLYFIQQQVSIEKVACPNIVCKPFRPGAAVVSSSLRPTGEFHARATNHKEMEITYFIKKITSAARMNVSSHQKIRQRNRITETEMVRVLRRYLI</sequence>
<gene>
    <name evidence="1" type="ORF">RRG08_009945</name>
</gene>
<proteinExistence type="predicted"/>
<evidence type="ECO:0000313" key="2">
    <source>
        <dbReference type="Proteomes" id="UP001283361"/>
    </source>
</evidence>